<proteinExistence type="predicted"/>
<sequence>MTRVEVLKVQASHWLDTARNAYQEGYTVLELLTAVDENQDPSDPGIDVMVHLLDLNLTTAPRRRELWTRVRTGTRLAGLSSIWPGASWLERVAVEMTGVDIEGHTDRLLLPASYEGPPPLARTTPLTARGSTPWPGSVEPGEGTAAGRRNTRRRLSPPGVPTEWPS</sequence>
<evidence type="ECO:0000256" key="1">
    <source>
        <dbReference type="SAM" id="MobiDB-lite"/>
    </source>
</evidence>
<dbReference type="Pfam" id="PF00329">
    <property type="entry name" value="Complex1_30kDa"/>
    <property type="match status" value="1"/>
</dbReference>
<dbReference type="RefSeq" id="WP_006502820.1">
    <property type="nucleotide sequence ID" value="NZ_BAGZ01000008.1"/>
</dbReference>
<feature type="domain" description="NADH:ubiquinone oxidoreductase 30kDa subunit" evidence="2">
    <location>
        <begin position="8"/>
        <end position="128"/>
    </location>
</feature>
<evidence type="ECO:0000313" key="4">
    <source>
        <dbReference type="Proteomes" id="UP000008495"/>
    </source>
</evidence>
<name>K6UMF1_9MICO</name>
<evidence type="ECO:0000313" key="3">
    <source>
        <dbReference type="EMBL" id="GAB78066.1"/>
    </source>
</evidence>
<evidence type="ECO:0000259" key="2">
    <source>
        <dbReference type="Pfam" id="PF00329"/>
    </source>
</evidence>
<dbReference type="InterPro" id="IPR037232">
    <property type="entry name" value="NADH_quin_OxRdtase_su_C/D-like"/>
</dbReference>
<accession>K6UMF1</accession>
<reference evidence="3 4" key="1">
    <citation type="submission" date="2012-08" db="EMBL/GenBank/DDBJ databases">
        <title>Whole genome shotgun sequence of Austwickia chelonae NBRC 105200.</title>
        <authorList>
            <person name="Yoshida I."/>
            <person name="Hosoyama A."/>
            <person name="Tsuchikane K."/>
            <person name="Katsumata H."/>
            <person name="Ando Y."/>
            <person name="Ohji S."/>
            <person name="Hamada M."/>
            <person name="Tamura T."/>
            <person name="Yamazoe A."/>
            <person name="Yamazaki S."/>
            <person name="Fujita N."/>
        </authorList>
    </citation>
    <scope>NUCLEOTIDE SEQUENCE [LARGE SCALE GENOMIC DNA]</scope>
    <source>
        <strain evidence="3 4">NBRC 105200</strain>
    </source>
</reference>
<dbReference type="SUPFAM" id="SSF143243">
    <property type="entry name" value="Nqo5-like"/>
    <property type="match status" value="1"/>
</dbReference>
<dbReference type="STRING" id="100225.SAMN05421595_0582"/>
<dbReference type="InterPro" id="IPR001268">
    <property type="entry name" value="NADH_UbQ_OxRdtase_30kDa_su"/>
</dbReference>
<dbReference type="AlphaFoldDB" id="K6UMF1"/>
<comment type="caution">
    <text evidence="3">The sequence shown here is derived from an EMBL/GenBank/DDBJ whole genome shotgun (WGS) entry which is preliminary data.</text>
</comment>
<feature type="region of interest" description="Disordered" evidence="1">
    <location>
        <begin position="112"/>
        <end position="166"/>
    </location>
</feature>
<dbReference type="Proteomes" id="UP000008495">
    <property type="component" value="Unassembled WGS sequence"/>
</dbReference>
<protein>
    <recommendedName>
        <fullName evidence="2">NADH:ubiquinone oxidoreductase 30kDa subunit domain-containing protein</fullName>
    </recommendedName>
</protein>
<dbReference type="EMBL" id="BAGZ01000008">
    <property type="protein sequence ID" value="GAB78066.1"/>
    <property type="molecule type" value="Genomic_DNA"/>
</dbReference>
<organism evidence="3 4">
    <name type="scientific">Austwickia chelonae NBRC 105200</name>
    <dbReference type="NCBI Taxonomy" id="1184607"/>
    <lineage>
        <taxon>Bacteria</taxon>
        <taxon>Bacillati</taxon>
        <taxon>Actinomycetota</taxon>
        <taxon>Actinomycetes</taxon>
        <taxon>Micrococcales</taxon>
        <taxon>Dermatophilaceae</taxon>
        <taxon>Austwickia</taxon>
    </lineage>
</organism>
<dbReference type="OrthoDB" id="3746692at2"/>
<dbReference type="GO" id="GO:0008137">
    <property type="term" value="F:NADH dehydrogenase (ubiquinone) activity"/>
    <property type="evidence" value="ECO:0007669"/>
    <property type="project" value="InterPro"/>
</dbReference>
<dbReference type="Gene3D" id="3.30.460.80">
    <property type="entry name" value="NADH:ubiquinone oxidoreductase, 30kDa subunit"/>
    <property type="match status" value="1"/>
</dbReference>
<dbReference type="eggNOG" id="COG0852">
    <property type="taxonomic scope" value="Bacteria"/>
</dbReference>
<gene>
    <name evidence="3" type="ORF">AUCHE_08_03100</name>
</gene>
<keyword evidence="4" id="KW-1185">Reference proteome</keyword>